<dbReference type="InterPro" id="IPR056209">
    <property type="entry name" value="SU10_adaptor"/>
</dbReference>
<evidence type="ECO:0000313" key="1">
    <source>
        <dbReference type="EMBL" id="CAB4155086.1"/>
    </source>
</evidence>
<sequence>MTYDELVTNIRNYTEVGSNVFTEPVINTFITMAENQILREIDLDVFKLEVTGSLTTSNRFLSAPSSPVILTHRYLMVAIDGVQVFLDFRDTSFMKEYWPDSAQTGVPKYYAVWDQNTFYVAPTPAQSYAVELGYIYRPPQVSSTNQETWISTNAPEALLYACLVQAYSYTKGPGEMLQYFKGAYKEAIQGLGVEQQGRRRRDEYRDGMLRIPLKSDSPGP</sequence>
<accession>A0A6J5NAP8</accession>
<evidence type="ECO:0000313" key="2">
    <source>
        <dbReference type="EMBL" id="CAB5224324.1"/>
    </source>
</evidence>
<name>A0A6J5NAP8_9CAUD</name>
<dbReference type="EMBL" id="LR796617">
    <property type="protein sequence ID" value="CAB4155086.1"/>
    <property type="molecule type" value="Genomic_DNA"/>
</dbReference>
<proteinExistence type="predicted"/>
<protein>
    <submittedName>
        <fullName evidence="1">Uncharacterized protein</fullName>
    </submittedName>
</protein>
<organism evidence="1">
    <name type="scientific">uncultured Caudovirales phage</name>
    <dbReference type="NCBI Taxonomy" id="2100421"/>
    <lineage>
        <taxon>Viruses</taxon>
        <taxon>Duplodnaviria</taxon>
        <taxon>Heunggongvirae</taxon>
        <taxon>Uroviricota</taxon>
        <taxon>Caudoviricetes</taxon>
        <taxon>Peduoviridae</taxon>
        <taxon>Maltschvirus</taxon>
        <taxon>Maltschvirus maltsch</taxon>
    </lineage>
</organism>
<reference evidence="1" key="1">
    <citation type="submission" date="2020-04" db="EMBL/GenBank/DDBJ databases">
        <authorList>
            <person name="Chiriac C."/>
            <person name="Salcher M."/>
            <person name="Ghai R."/>
            <person name="Kavagutti S V."/>
        </authorList>
    </citation>
    <scope>NUCLEOTIDE SEQUENCE</scope>
</reference>
<dbReference type="Pfam" id="PF24175">
    <property type="entry name" value="SU10_adaptor"/>
    <property type="match status" value="1"/>
</dbReference>
<dbReference type="EMBL" id="LR798328">
    <property type="protein sequence ID" value="CAB5224324.1"/>
    <property type="molecule type" value="Genomic_DNA"/>
</dbReference>
<gene>
    <name evidence="1" type="ORF">UFOVP652_72</name>
    <name evidence="2" type="ORF">UFOVP734_52</name>
</gene>